<comment type="caution">
    <text evidence="2">The sequence shown here is derived from an EMBL/GenBank/DDBJ whole genome shotgun (WGS) entry which is preliminary data.</text>
</comment>
<dbReference type="EMBL" id="PUHZ01000005">
    <property type="protein sequence ID" value="PQO47415.1"/>
    <property type="molecule type" value="Genomic_DNA"/>
</dbReference>
<dbReference type="Proteomes" id="UP000237819">
    <property type="component" value="Unassembled WGS sequence"/>
</dbReference>
<evidence type="ECO:0000313" key="2">
    <source>
        <dbReference type="EMBL" id="PQO47415.1"/>
    </source>
</evidence>
<accession>A0A2S8GSM0</accession>
<evidence type="ECO:0000256" key="1">
    <source>
        <dbReference type="SAM" id="MobiDB-lite"/>
    </source>
</evidence>
<reference evidence="2 3" key="1">
    <citation type="submission" date="2018-02" db="EMBL/GenBank/DDBJ databases">
        <title>Comparative genomes isolates from brazilian mangrove.</title>
        <authorList>
            <person name="Araujo J.E."/>
            <person name="Taketani R.G."/>
            <person name="Silva M.C.P."/>
            <person name="Loureco M.V."/>
            <person name="Andreote F.D."/>
        </authorList>
    </citation>
    <scope>NUCLEOTIDE SEQUENCE [LARGE SCALE GENOMIC DNA]</scope>
    <source>
        <strain evidence="2 3">Nap-Phe MGV</strain>
    </source>
</reference>
<dbReference type="Pfam" id="PF03837">
    <property type="entry name" value="RecT"/>
    <property type="match status" value="1"/>
</dbReference>
<dbReference type="AlphaFoldDB" id="A0A2S8GSM0"/>
<evidence type="ECO:0000313" key="3">
    <source>
        <dbReference type="Proteomes" id="UP000237819"/>
    </source>
</evidence>
<sequence length="331" mass="36518">MISALFPRTRMTEQKLPAPSALDQALGFRTVSIAELNDEQKKVLKETVAKDASDTELAYFLNVSLAHNLNPFNKEVWFIKYGGKVTIQTGRDGFLQIAKRDPTFDRITSAEVRAKDHFVFDPVSGDIEHRINAANDRGDIIGAYAIITRKDGVKIAKYVTWSEYNGTSEIWKKNKSAMICKCAESILCKQFANVTGIQSSEAMPTEGMAVDNSPEAAEASADLKQHLIDQIEACNTIEEVDAFAQTAAVKAGQLFSGEADEVKAAAAKKRQELKQPVLDGDIRDEQEEKQAEEPKPEPKAEDEKEPKVKKTATETQVKRPQSEQGSMPLAA</sequence>
<proteinExistence type="predicted"/>
<gene>
    <name evidence="2" type="ORF">C5Y93_05055</name>
</gene>
<dbReference type="GO" id="GO:0003677">
    <property type="term" value="F:DNA binding"/>
    <property type="evidence" value="ECO:0007669"/>
    <property type="project" value="InterPro"/>
</dbReference>
<name>A0A2S8GSM0_9BACT</name>
<feature type="region of interest" description="Disordered" evidence="1">
    <location>
        <begin position="267"/>
        <end position="331"/>
    </location>
</feature>
<organism evidence="2 3">
    <name type="scientific">Blastopirellula marina</name>
    <dbReference type="NCBI Taxonomy" id="124"/>
    <lineage>
        <taxon>Bacteria</taxon>
        <taxon>Pseudomonadati</taxon>
        <taxon>Planctomycetota</taxon>
        <taxon>Planctomycetia</taxon>
        <taxon>Pirellulales</taxon>
        <taxon>Pirellulaceae</taxon>
        <taxon>Blastopirellula</taxon>
    </lineage>
</organism>
<evidence type="ECO:0008006" key="4">
    <source>
        <dbReference type="Google" id="ProtNLM"/>
    </source>
</evidence>
<protein>
    <recommendedName>
        <fullName evidence="4">Phage recombination protein Bet</fullName>
    </recommendedName>
</protein>
<feature type="compositionally biased region" description="Basic and acidic residues" evidence="1">
    <location>
        <begin position="280"/>
        <end position="321"/>
    </location>
</feature>
<dbReference type="InterPro" id="IPR018330">
    <property type="entry name" value="RecT_fam"/>
</dbReference>
<dbReference type="GO" id="GO:0006259">
    <property type="term" value="P:DNA metabolic process"/>
    <property type="evidence" value="ECO:0007669"/>
    <property type="project" value="InterPro"/>
</dbReference>